<reference evidence="2 3" key="1">
    <citation type="submission" date="2019-02" db="EMBL/GenBank/DDBJ databases">
        <title>Deep-cultivation of Planctomycetes and their phenomic and genomic characterization uncovers novel biology.</title>
        <authorList>
            <person name="Wiegand S."/>
            <person name="Jogler M."/>
            <person name="Boedeker C."/>
            <person name="Pinto D."/>
            <person name="Vollmers J."/>
            <person name="Rivas-Marin E."/>
            <person name="Kohn T."/>
            <person name="Peeters S.H."/>
            <person name="Heuer A."/>
            <person name="Rast P."/>
            <person name="Oberbeckmann S."/>
            <person name="Bunk B."/>
            <person name="Jeske O."/>
            <person name="Meyerdierks A."/>
            <person name="Storesund J.E."/>
            <person name="Kallscheuer N."/>
            <person name="Luecker S."/>
            <person name="Lage O.M."/>
            <person name="Pohl T."/>
            <person name="Merkel B.J."/>
            <person name="Hornburger P."/>
            <person name="Mueller R.-W."/>
            <person name="Bruemmer F."/>
            <person name="Labrenz M."/>
            <person name="Spormann A.M."/>
            <person name="Op den Camp H."/>
            <person name="Overmann J."/>
            <person name="Amann R."/>
            <person name="Jetten M.S.M."/>
            <person name="Mascher T."/>
            <person name="Medema M.H."/>
            <person name="Devos D.P."/>
            <person name="Kaster A.-K."/>
            <person name="Ovreas L."/>
            <person name="Rohde M."/>
            <person name="Galperin M.Y."/>
            <person name="Jogler C."/>
        </authorList>
    </citation>
    <scope>NUCLEOTIDE SEQUENCE [LARGE SCALE GENOMIC DNA]</scope>
    <source>
        <strain evidence="2 3">K22_7</strain>
    </source>
</reference>
<dbReference type="Pfam" id="PF02627">
    <property type="entry name" value="CMD"/>
    <property type="match status" value="1"/>
</dbReference>
<keyword evidence="3" id="KW-1185">Reference proteome</keyword>
<organism evidence="2 3">
    <name type="scientific">Rubripirellula lacrimiformis</name>
    <dbReference type="NCBI Taxonomy" id="1930273"/>
    <lineage>
        <taxon>Bacteria</taxon>
        <taxon>Pseudomonadati</taxon>
        <taxon>Planctomycetota</taxon>
        <taxon>Planctomycetia</taxon>
        <taxon>Pirellulales</taxon>
        <taxon>Pirellulaceae</taxon>
        <taxon>Rubripirellula</taxon>
    </lineage>
</organism>
<dbReference type="PANTHER" id="PTHR35446:SF3">
    <property type="entry name" value="CMD DOMAIN-CONTAINING PROTEIN"/>
    <property type="match status" value="1"/>
</dbReference>
<dbReference type="AlphaFoldDB" id="A0A517NCI7"/>
<dbReference type="InterPro" id="IPR004675">
    <property type="entry name" value="AhpD_core"/>
</dbReference>
<evidence type="ECO:0000313" key="3">
    <source>
        <dbReference type="Proteomes" id="UP000318538"/>
    </source>
</evidence>
<sequence>MPYVQPLDIDDAPKKSQPILTAIQEKFGRSMNIFSTAAHQPDLLGGMTQINDGIRNDLPDKFRELAYMKASHINACEYCSHYHEQAAKQAGISDQQIAQIGTFESSDAFDDEEKAVLSYAEQLTKTANIDAATVHQLKEFLDDKQLVSLAGAVALANFTNRFNHGLDIQLP</sequence>
<dbReference type="InterPro" id="IPR029032">
    <property type="entry name" value="AhpD-like"/>
</dbReference>
<name>A0A517NCI7_9BACT</name>
<gene>
    <name evidence="2" type="ORF">K227x_31640</name>
</gene>
<dbReference type="RefSeq" id="WP_145170550.1">
    <property type="nucleotide sequence ID" value="NZ_CP036525.1"/>
</dbReference>
<feature type="domain" description="Carboxymuconolactone decarboxylase-like" evidence="1">
    <location>
        <begin position="41"/>
        <end position="121"/>
    </location>
</feature>
<dbReference type="SUPFAM" id="SSF69118">
    <property type="entry name" value="AhpD-like"/>
    <property type="match status" value="1"/>
</dbReference>
<dbReference type="EMBL" id="CP036525">
    <property type="protein sequence ID" value="QDT04768.1"/>
    <property type="molecule type" value="Genomic_DNA"/>
</dbReference>
<dbReference type="KEGG" id="rlc:K227x_31640"/>
<dbReference type="OrthoDB" id="9801997at2"/>
<dbReference type="PANTHER" id="PTHR35446">
    <property type="entry name" value="SI:CH211-175M2.5"/>
    <property type="match status" value="1"/>
</dbReference>
<dbReference type="InterPro" id="IPR003779">
    <property type="entry name" value="CMD-like"/>
</dbReference>
<evidence type="ECO:0000313" key="2">
    <source>
        <dbReference type="EMBL" id="QDT04768.1"/>
    </source>
</evidence>
<proteinExistence type="predicted"/>
<dbReference type="GO" id="GO:0051920">
    <property type="term" value="F:peroxiredoxin activity"/>
    <property type="evidence" value="ECO:0007669"/>
    <property type="project" value="InterPro"/>
</dbReference>
<evidence type="ECO:0000259" key="1">
    <source>
        <dbReference type="Pfam" id="PF02627"/>
    </source>
</evidence>
<accession>A0A517NCI7</accession>
<dbReference type="Gene3D" id="1.20.1290.10">
    <property type="entry name" value="AhpD-like"/>
    <property type="match status" value="1"/>
</dbReference>
<dbReference type="NCBIfam" id="TIGR00778">
    <property type="entry name" value="ahpD_dom"/>
    <property type="match status" value="1"/>
</dbReference>
<dbReference type="Proteomes" id="UP000318538">
    <property type="component" value="Chromosome"/>
</dbReference>
<protein>
    <submittedName>
        <fullName evidence="2">Carboxymuconolactone decarboxylase family protein</fullName>
    </submittedName>
</protein>